<comment type="subcellular location">
    <subcellularLocation>
        <location evidence="9">Cell membrane</location>
        <topology evidence="9">Multi-pass membrane protein</topology>
    </subcellularLocation>
    <subcellularLocation>
        <location evidence="1">Membrane</location>
        <topology evidence="1">Multi-pass membrane protein</topology>
    </subcellularLocation>
</comment>
<dbReference type="GO" id="GO:0046872">
    <property type="term" value="F:metal ion binding"/>
    <property type="evidence" value="ECO:0007669"/>
    <property type="project" value="UniProtKB-KW"/>
</dbReference>
<evidence type="ECO:0000256" key="1">
    <source>
        <dbReference type="ARBA" id="ARBA00004141"/>
    </source>
</evidence>
<evidence type="ECO:0000313" key="11">
    <source>
        <dbReference type="EMBL" id="SKA96226.1"/>
    </source>
</evidence>
<accession>A0A1T4Y3A1</accession>
<dbReference type="Pfam" id="PF00571">
    <property type="entry name" value="CBS"/>
    <property type="match status" value="2"/>
</dbReference>
<dbReference type="SMART" id="SM00924">
    <property type="entry name" value="MgtE_N"/>
    <property type="match status" value="1"/>
</dbReference>
<dbReference type="InterPro" id="IPR006668">
    <property type="entry name" value="Mg_transptr_MgtE_intracell_dom"/>
</dbReference>
<dbReference type="Pfam" id="PF01769">
    <property type="entry name" value="MgtE"/>
    <property type="match status" value="1"/>
</dbReference>
<dbReference type="Proteomes" id="UP000190042">
    <property type="component" value="Unassembled WGS sequence"/>
</dbReference>
<dbReference type="Pfam" id="PF03448">
    <property type="entry name" value="MgtE_N"/>
    <property type="match status" value="1"/>
</dbReference>
<evidence type="ECO:0000259" key="10">
    <source>
        <dbReference type="PROSITE" id="PS51371"/>
    </source>
</evidence>
<dbReference type="Gene3D" id="1.10.357.20">
    <property type="entry name" value="SLC41 divalent cation transporters, integral membrane domain"/>
    <property type="match status" value="1"/>
</dbReference>
<keyword evidence="7 9" id="KW-0472">Membrane</keyword>
<dbReference type="SUPFAM" id="SSF158791">
    <property type="entry name" value="MgtE N-terminal domain-like"/>
    <property type="match status" value="1"/>
</dbReference>
<dbReference type="InterPro" id="IPR006667">
    <property type="entry name" value="SLC41_membr_dom"/>
</dbReference>
<dbReference type="InterPro" id="IPR006669">
    <property type="entry name" value="MgtE_transporter"/>
</dbReference>
<dbReference type="GO" id="GO:0015095">
    <property type="term" value="F:magnesium ion transmembrane transporter activity"/>
    <property type="evidence" value="ECO:0007669"/>
    <property type="project" value="UniProtKB-UniRule"/>
</dbReference>
<dbReference type="InterPro" id="IPR036739">
    <property type="entry name" value="SLC41_membr_dom_sf"/>
</dbReference>
<evidence type="ECO:0000256" key="7">
    <source>
        <dbReference type="ARBA" id="ARBA00023136"/>
    </source>
</evidence>
<evidence type="ECO:0000256" key="2">
    <source>
        <dbReference type="ARBA" id="ARBA00009749"/>
    </source>
</evidence>
<keyword evidence="6 9" id="KW-1133">Transmembrane helix</keyword>
<keyword evidence="4 9" id="KW-0812">Transmembrane</keyword>
<feature type="transmembrane region" description="Helical" evidence="9">
    <location>
        <begin position="320"/>
        <end position="346"/>
    </location>
</feature>
<feature type="transmembrane region" description="Helical" evidence="9">
    <location>
        <begin position="394"/>
        <end position="420"/>
    </location>
</feature>
<evidence type="ECO:0000256" key="9">
    <source>
        <dbReference type="RuleBase" id="RU362011"/>
    </source>
</evidence>
<dbReference type="CDD" id="cd04606">
    <property type="entry name" value="CBS_pair_Mg_transporter"/>
    <property type="match status" value="1"/>
</dbReference>
<keyword evidence="9" id="KW-1003">Cell membrane</keyword>
<dbReference type="AlphaFoldDB" id="A0A1T4Y3A1"/>
<feature type="transmembrane region" description="Helical" evidence="9">
    <location>
        <begin position="367"/>
        <end position="388"/>
    </location>
</feature>
<organism evidence="11 12">
    <name type="scientific">Sporosarcina newyorkensis</name>
    <dbReference type="NCBI Taxonomy" id="759851"/>
    <lineage>
        <taxon>Bacteria</taxon>
        <taxon>Bacillati</taxon>
        <taxon>Bacillota</taxon>
        <taxon>Bacilli</taxon>
        <taxon>Bacillales</taxon>
        <taxon>Caryophanaceae</taxon>
        <taxon>Sporosarcina</taxon>
    </lineage>
</organism>
<comment type="function">
    <text evidence="9">Acts as a magnesium transporter.</text>
</comment>
<dbReference type="InterPro" id="IPR046342">
    <property type="entry name" value="CBS_dom_sf"/>
</dbReference>
<proteinExistence type="inferred from homology"/>
<protein>
    <recommendedName>
        <fullName evidence="9">Magnesium transporter MgtE</fullName>
    </recommendedName>
</protein>
<dbReference type="InterPro" id="IPR000644">
    <property type="entry name" value="CBS_dom"/>
</dbReference>
<feature type="transmembrane region" description="Helical" evidence="9">
    <location>
        <begin position="293"/>
        <end position="314"/>
    </location>
</feature>
<feature type="transmembrane region" description="Helical" evidence="9">
    <location>
        <begin position="432"/>
        <end position="455"/>
    </location>
</feature>
<comment type="subunit">
    <text evidence="9">Homodimer.</text>
</comment>
<sequence length="458" mass="51272">MNNQPEELKNEVIYDEDSLRELLVNEDIHSFRQEYLTLHPYDRAIFYEKVDPKLRELMYFYLSPKELAEIFETSEIDEDEYKEFLEEMDATYAAEMISYMFVDNAVDVLKELDKKQVVSYLTLMDKDAAVQIKALLHYEEYTAGSIMTTEFVTVPENSTVRSAMTILRNEAPSAETIYYVFVVDDHQRLTGVVSLRDLIIADEDTLIREIMSDRIVSVSVSDDQEDVARTIQDYNFLAVPVVDFQQHILGIITVDDIIDVLDEEASDDYSKLAGVSTMDTFDKNSFSAAKKRIPWLITLIVLGMLTANLIDLFTETISQVALLAVFIPLIAGTAGNSGTQSLAVAVRGIATRDIEDESKFKLLVREAGTGLITGLVCAIFVVLLIFIWKHELVIALLVGTATLVSIFVATISGSFIPLFMHKIKVDPAVASGPFITTLNDVISIIIYLGLATAFISSL</sequence>
<dbReference type="PANTHER" id="PTHR43773">
    <property type="entry name" value="MAGNESIUM TRANSPORTER MGTE"/>
    <property type="match status" value="1"/>
</dbReference>
<evidence type="ECO:0000256" key="5">
    <source>
        <dbReference type="ARBA" id="ARBA00022842"/>
    </source>
</evidence>
<dbReference type="InterPro" id="IPR038076">
    <property type="entry name" value="MgtE_N_sf"/>
</dbReference>
<gene>
    <name evidence="11" type="ORF">SAMN04244570_1786</name>
</gene>
<reference evidence="12" key="1">
    <citation type="submission" date="2017-02" db="EMBL/GenBank/DDBJ databases">
        <authorList>
            <person name="Varghese N."/>
            <person name="Submissions S."/>
        </authorList>
    </citation>
    <scope>NUCLEOTIDE SEQUENCE [LARGE SCALE GENOMIC DNA]</scope>
    <source>
        <strain evidence="12">DSM 23966</strain>
    </source>
</reference>
<name>A0A1T4Y3A1_9BACL</name>
<dbReference type="PROSITE" id="PS51371">
    <property type="entry name" value="CBS"/>
    <property type="match status" value="2"/>
</dbReference>
<dbReference type="SMART" id="SM00116">
    <property type="entry name" value="CBS"/>
    <property type="match status" value="2"/>
</dbReference>
<dbReference type="Gene3D" id="1.25.60.10">
    <property type="entry name" value="MgtE N-terminal domain-like"/>
    <property type="match status" value="1"/>
</dbReference>
<dbReference type="SUPFAM" id="SSF54631">
    <property type="entry name" value="CBS-domain pair"/>
    <property type="match status" value="1"/>
</dbReference>
<evidence type="ECO:0000313" key="12">
    <source>
        <dbReference type="Proteomes" id="UP000190042"/>
    </source>
</evidence>
<dbReference type="PANTHER" id="PTHR43773:SF1">
    <property type="entry name" value="MAGNESIUM TRANSPORTER MGTE"/>
    <property type="match status" value="1"/>
</dbReference>
<evidence type="ECO:0000256" key="6">
    <source>
        <dbReference type="ARBA" id="ARBA00022989"/>
    </source>
</evidence>
<dbReference type="EMBL" id="FUYJ01000002">
    <property type="protein sequence ID" value="SKA96226.1"/>
    <property type="molecule type" value="Genomic_DNA"/>
</dbReference>
<keyword evidence="3 9" id="KW-0813">Transport</keyword>
<feature type="domain" description="CBS" evidence="10">
    <location>
        <begin position="211"/>
        <end position="269"/>
    </location>
</feature>
<dbReference type="SUPFAM" id="SSF161093">
    <property type="entry name" value="MgtE membrane domain-like"/>
    <property type="match status" value="1"/>
</dbReference>
<keyword evidence="8" id="KW-0129">CBS domain</keyword>
<dbReference type="Gene3D" id="3.10.580.10">
    <property type="entry name" value="CBS-domain"/>
    <property type="match status" value="1"/>
</dbReference>
<keyword evidence="5 9" id="KW-0460">Magnesium</keyword>
<evidence type="ECO:0000256" key="3">
    <source>
        <dbReference type="ARBA" id="ARBA00022448"/>
    </source>
</evidence>
<evidence type="ECO:0000256" key="8">
    <source>
        <dbReference type="PROSITE-ProRule" id="PRU00703"/>
    </source>
</evidence>
<keyword evidence="12" id="KW-1185">Reference proteome</keyword>
<evidence type="ECO:0000256" key="4">
    <source>
        <dbReference type="ARBA" id="ARBA00022692"/>
    </source>
</evidence>
<feature type="domain" description="CBS" evidence="10">
    <location>
        <begin position="147"/>
        <end position="209"/>
    </location>
</feature>
<dbReference type="GO" id="GO:0005886">
    <property type="term" value="C:plasma membrane"/>
    <property type="evidence" value="ECO:0007669"/>
    <property type="project" value="UniProtKB-SubCell"/>
</dbReference>
<comment type="similarity">
    <text evidence="2 9">Belongs to the SLC41A transporter family.</text>
</comment>
<dbReference type="RefSeq" id="WP_009765710.1">
    <property type="nucleotide sequence ID" value="NZ_FUYJ01000002.1"/>
</dbReference>
<keyword evidence="9" id="KW-0479">Metal-binding</keyword>
<dbReference type="NCBIfam" id="TIGR00400">
    <property type="entry name" value="mgtE"/>
    <property type="match status" value="1"/>
</dbReference>